<dbReference type="InterPro" id="IPR000962">
    <property type="entry name" value="Znf_DskA_TraR"/>
</dbReference>
<dbReference type="RefSeq" id="WP_133977566.1">
    <property type="nucleotide sequence ID" value="NZ_SOCE01000001.1"/>
</dbReference>
<organism evidence="6 7">
    <name type="scientific">Kribbella voronezhensis</name>
    <dbReference type="NCBI Taxonomy" id="2512212"/>
    <lineage>
        <taxon>Bacteria</taxon>
        <taxon>Bacillati</taxon>
        <taxon>Actinomycetota</taxon>
        <taxon>Actinomycetes</taxon>
        <taxon>Propionibacteriales</taxon>
        <taxon>Kribbellaceae</taxon>
        <taxon>Kribbella</taxon>
    </lineage>
</organism>
<feature type="zinc finger region" description="dksA C4-type" evidence="4">
    <location>
        <begin position="91"/>
        <end position="115"/>
    </location>
</feature>
<dbReference type="OrthoDB" id="1121111at2"/>
<evidence type="ECO:0000256" key="3">
    <source>
        <dbReference type="ARBA" id="ARBA00022833"/>
    </source>
</evidence>
<evidence type="ECO:0000256" key="1">
    <source>
        <dbReference type="ARBA" id="ARBA00022723"/>
    </source>
</evidence>
<evidence type="ECO:0000259" key="5">
    <source>
        <dbReference type="Pfam" id="PF01258"/>
    </source>
</evidence>
<dbReference type="PANTHER" id="PTHR33823">
    <property type="entry name" value="RNA POLYMERASE-BINDING TRANSCRIPTION FACTOR DKSA-RELATED"/>
    <property type="match status" value="1"/>
</dbReference>
<evidence type="ECO:0000256" key="4">
    <source>
        <dbReference type="PROSITE-ProRule" id="PRU00510"/>
    </source>
</evidence>
<dbReference type="PANTHER" id="PTHR33823:SF4">
    <property type="entry name" value="GENERAL STRESS PROTEIN 16O"/>
    <property type="match status" value="1"/>
</dbReference>
<dbReference type="Proteomes" id="UP000295151">
    <property type="component" value="Unassembled WGS sequence"/>
</dbReference>
<protein>
    <submittedName>
        <fullName evidence="6">TraR/DksA family transcriptional regulator</fullName>
    </submittedName>
</protein>
<accession>A0A4R7T7F4</accession>
<dbReference type="PROSITE" id="PS51128">
    <property type="entry name" value="ZF_DKSA_2"/>
    <property type="match status" value="1"/>
</dbReference>
<keyword evidence="2" id="KW-0863">Zinc-finger</keyword>
<dbReference type="Pfam" id="PF01258">
    <property type="entry name" value="zf-dskA_traR"/>
    <property type="match status" value="1"/>
</dbReference>
<reference evidence="6 7" key="1">
    <citation type="submission" date="2019-03" db="EMBL/GenBank/DDBJ databases">
        <title>Genomic Encyclopedia of Type Strains, Phase III (KMG-III): the genomes of soil and plant-associated and newly described type strains.</title>
        <authorList>
            <person name="Whitman W."/>
        </authorList>
    </citation>
    <scope>NUCLEOTIDE SEQUENCE [LARGE SCALE GENOMIC DNA]</scope>
    <source>
        <strain evidence="6 7">VKM Ac-2575</strain>
    </source>
</reference>
<proteinExistence type="predicted"/>
<dbReference type="EMBL" id="SOCE01000001">
    <property type="protein sequence ID" value="TDU87852.1"/>
    <property type="molecule type" value="Genomic_DNA"/>
</dbReference>
<evidence type="ECO:0000256" key="2">
    <source>
        <dbReference type="ARBA" id="ARBA00022771"/>
    </source>
</evidence>
<dbReference type="AlphaFoldDB" id="A0A4R7T7F4"/>
<feature type="domain" description="Zinc finger DksA/TraR C4-type" evidence="5">
    <location>
        <begin position="88"/>
        <end position="120"/>
    </location>
</feature>
<evidence type="ECO:0000313" key="7">
    <source>
        <dbReference type="Proteomes" id="UP000295151"/>
    </source>
</evidence>
<comment type="caution">
    <text evidence="6">The sequence shown here is derived from an EMBL/GenBank/DDBJ whole genome shotgun (WGS) entry which is preliminary data.</text>
</comment>
<name>A0A4R7T7F4_9ACTN</name>
<dbReference type="Gene3D" id="1.20.120.910">
    <property type="entry name" value="DksA, coiled-coil domain"/>
    <property type="match status" value="1"/>
</dbReference>
<evidence type="ECO:0000313" key="6">
    <source>
        <dbReference type="EMBL" id="TDU87852.1"/>
    </source>
</evidence>
<keyword evidence="1" id="KW-0479">Metal-binding</keyword>
<gene>
    <name evidence="6" type="ORF">EV138_1385</name>
</gene>
<sequence length="123" mass="13707">MSYPFATINEVELTPEDVIALRTALRDEGAFRREQLAGLAETWPLDTAQPHTPHATAREEVLHALAEAAQNVLTDVEAALHRLETGHYGSCHLCDRPIPLPRLRILPHARYCGPCHQLKETLA</sequence>
<keyword evidence="7" id="KW-1185">Reference proteome</keyword>
<keyword evidence="3" id="KW-0862">Zinc</keyword>
<dbReference type="GO" id="GO:0008270">
    <property type="term" value="F:zinc ion binding"/>
    <property type="evidence" value="ECO:0007669"/>
    <property type="project" value="UniProtKB-KW"/>
</dbReference>
<dbReference type="SUPFAM" id="SSF57716">
    <property type="entry name" value="Glucocorticoid receptor-like (DNA-binding domain)"/>
    <property type="match status" value="1"/>
</dbReference>